<proteinExistence type="predicted"/>
<dbReference type="Pfam" id="PF06169">
    <property type="entry name" value="DUF982"/>
    <property type="match status" value="1"/>
</dbReference>
<accession>A0ABQ6CKC9</accession>
<dbReference type="InterPro" id="IPR010385">
    <property type="entry name" value="DUF982"/>
</dbReference>
<evidence type="ECO:0000313" key="2">
    <source>
        <dbReference type="Proteomes" id="UP001156882"/>
    </source>
</evidence>
<dbReference type="Gene3D" id="6.10.250.730">
    <property type="match status" value="1"/>
</dbReference>
<protein>
    <recommendedName>
        <fullName evidence="3">DUF982 domain-containing protein</fullName>
    </recommendedName>
</protein>
<comment type="caution">
    <text evidence="1">The sequence shown here is derived from an EMBL/GenBank/DDBJ whole genome shotgun (WGS) entry which is preliminary data.</text>
</comment>
<dbReference type="RefSeq" id="WP_431310693.1">
    <property type="nucleotide sequence ID" value="NZ_BSPC01000027.1"/>
</dbReference>
<sequence>MFRSMQKLPFERPVYFTRQGSLVERVSSVDEAAYYLLHRWPNPSGTAHEAARRKCREVLAKTCGEGAAREAFIVAVAEAGMTIVER</sequence>
<reference evidence="2" key="1">
    <citation type="journal article" date="2019" name="Int. J. Syst. Evol. Microbiol.">
        <title>The Global Catalogue of Microorganisms (GCM) 10K type strain sequencing project: providing services to taxonomists for standard genome sequencing and annotation.</title>
        <authorList>
            <consortium name="The Broad Institute Genomics Platform"/>
            <consortium name="The Broad Institute Genome Sequencing Center for Infectious Disease"/>
            <person name="Wu L."/>
            <person name="Ma J."/>
        </authorList>
    </citation>
    <scope>NUCLEOTIDE SEQUENCE [LARGE SCALE GENOMIC DNA]</scope>
    <source>
        <strain evidence="2">NBRC 101365</strain>
    </source>
</reference>
<dbReference type="Proteomes" id="UP001156882">
    <property type="component" value="Unassembled WGS sequence"/>
</dbReference>
<evidence type="ECO:0008006" key="3">
    <source>
        <dbReference type="Google" id="ProtNLM"/>
    </source>
</evidence>
<name>A0ABQ6CKC9_9HYPH</name>
<evidence type="ECO:0000313" key="1">
    <source>
        <dbReference type="EMBL" id="GLS20183.1"/>
    </source>
</evidence>
<dbReference type="EMBL" id="BSPC01000027">
    <property type="protein sequence ID" value="GLS20183.1"/>
    <property type="molecule type" value="Genomic_DNA"/>
</dbReference>
<gene>
    <name evidence="1" type="ORF">GCM10007874_32000</name>
</gene>
<organism evidence="1 2">
    <name type="scientific">Labrys miyagiensis</name>
    <dbReference type="NCBI Taxonomy" id="346912"/>
    <lineage>
        <taxon>Bacteria</taxon>
        <taxon>Pseudomonadati</taxon>
        <taxon>Pseudomonadota</taxon>
        <taxon>Alphaproteobacteria</taxon>
        <taxon>Hyphomicrobiales</taxon>
        <taxon>Xanthobacteraceae</taxon>
        <taxon>Labrys</taxon>
    </lineage>
</organism>
<keyword evidence="2" id="KW-1185">Reference proteome</keyword>